<evidence type="ECO:0000313" key="2">
    <source>
        <dbReference type="Proteomes" id="UP000295131"/>
    </source>
</evidence>
<dbReference type="InterPro" id="IPR021946">
    <property type="entry name" value="DUF3563"/>
</dbReference>
<reference evidence="1 2" key="1">
    <citation type="journal article" date="2013" name="Int. J. Syst. Evol. Microbiol.">
        <title>Hoeflea suaedae sp. nov., an endophytic bacterium isolated from the root of the halophyte Suaeda maritima.</title>
        <authorList>
            <person name="Chung E.J."/>
            <person name="Park J.A."/>
            <person name="Pramanik P."/>
            <person name="Bibi F."/>
            <person name="Jeon C.O."/>
            <person name="Chung Y.R."/>
        </authorList>
    </citation>
    <scope>NUCLEOTIDE SEQUENCE [LARGE SCALE GENOMIC DNA]</scope>
    <source>
        <strain evidence="1 2">YC6898</strain>
    </source>
</reference>
<gene>
    <name evidence="1" type="ORF">E2A64_08160</name>
</gene>
<dbReference type="Proteomes" id="UP000295131">
    <property type="component" value="Unassembled WGS sequence"/>
</dbReference>
<dbReference type="OrthoDB" id="8451584at2"/>
<dbReference type="RefSeq" id="WP_133283879.1">
    <property type="nucleotide sequence ID" value="NZ_SMSI01000001.1"/>
</dbReference>
<comment type="caution">
    <text evidence="1">The sequence shown here is derived from an EMBL/GenBank/DDBJ whole genome shotgun (WGS) entry which is preliminary data.</text>
</comment>
<sequence>MFSNLQKFAAKFRVPSQHELEMRYLNESRDIYDLEYRSRQIDNGHFRGRR</sequence>
<evidence type="ECO:0000313" key="1">
    <source>
        <dbReference type="EMBL" id="TDH39046.1"/>
    </source>
</evidence>
<keyword evidence="2" id="KW-1185">Reference proteome</keyword>
<proteinExistence type="predicted"/>
<organism evidence="1 2">
    <name type="scientific">Pseudohoeflea suaedae</name>
    <dbReference type="NCBI Taxonomy" id="877384"/>
    <lineage>
        <taxon>Bacteria</taxon>
        <taxon>Pseudomonadati</taxon>
        <taxon>Pseudomonadota</taxon>
        <taxon>Alphaproteobacteria</taxon>
        <taxon>Hyphomicrobiales</taxon>
        <taxon>Rhizobiaceae</taxon>
        <taxon>Pseudohoeflea</taxon>
    </lineage>
</organism>
<dbReference type="AlphaFoldDB" id="A0A4R5PPP7"/>
<accession>A0A4R5PPP7</accession>
<protein>
    <submittedName>
        <fullName evidence="1">DUF3563 domain-containing protein</fullName>
    </submittedName>
</protein>
<dbReference type="Pfam" id="PF12086">
    <property type="entry name" value="DUF3563"/>
    <property type="match status" value="1"/>
</dbReference>
<dbReference type="EMBL" id="SMSI01000001">
    <property type="protein sequence ID" value="TDH39046.1"/>
    <property type="molecule type" value="Genomic_DNA"/>
</dbReference>
<name>A0A4R5PPP7_9HYPH</name>